<dbReference type="CDD" id="cd13585">
    <property type="entry name" value="PBP2_TMBP_like"/>
    <property type="match status" value="1"/>
</dbReference>
<dbReference type="InterPro" id="IPR006059">
    <property type="entry name" value="SBP"/>
</dbReference>
<evidence type="ECO:0000313" key="2">
    <source>
        <dbReference type="EMBL" id="ACQ82017.1"/>
    </source>
</evidence>
<feature type="chain" id="PRO_5038965375" evidence="1">
    <location>
        <begin position="38"/>
        <end position="459"/>
    </location>
</feature>
<gene>
    <name evidence="2" type="ordered locus">Bcav_3775</name>
</gene>
<reference evidence="2 3" key="1">
    <citation type="journal article" date="2009" name="Stand. Genomic Sci.">
        <title>Complete genome sequence of Beutenbergia cavernae type strain (HKI 0122).</title>
        <authorList>
            <person name="Land M."/>
            <person name="Pukall R."/>
            <person name="Abt B."/>
            <person name="Goker M."/>
            <person name="Rohde M."/>
            <person name="Glavina Del Rio T."/>
            <person name="Tice H."/>
            <person name="Copeland A."/>
            <person name="Cheng J.F."/>
            <person name="Lucas S."/>
            <person name="Chen F."/>
            <person name="Nolan M."/>
            <person name="Bruce D."/>
            <person name="Goodwin L."/>
            <person name="Pitluck S."/>
            <person name="Ivanova N."/>
            <person name="Mavromatis K."/>
            <person name="Ovchinnikova G."/>
            <person name="Pati A."/>
            <person name="Chen A."/>
            <person name="Palaniappan K."/>
            <person name="Hauser L."/>
            <person name="Chang Y.J."/>
            <person name="Jefferies C.C."/>
            <person name="Saunders E."/>
            <person name="Brettin T."/>
            <person name="Detter J.C."/>
            <person name="Han C."/>
            <person name="Chain P."/>
            <person name="Bristow J."/>
            <person name="Eisen J.A."/>
            <person name="Markowitz V."/>
            <person name="Hugenholtz P."/>
            <person name="Kyrpides N.C."/>
            <person name="Klenk H.P."/>
            <person name="Lapidus A."/>
        </authorList>
    </citation>
    <scope>NUCLEOTIDE SEQUENCE [LARGE SCALE GENOMIC DNA]</scope>
    <source>
        <strain evidence="3">ATCC BAA-8 / DSM 12333 / NBRC 16432</strain>
    </source>
</reference>
<dbReference type="KEGG" id="bcv:Bcav_3775"/>
<dbReference type="STRING" id="471853.Bcav_3775"/>
<dbReference type="Proteomes" id="UP000007962">
    <property type="component" value="Chromosome"/>
</dbReference>
<feature type="signal peptide" evidence="1">
    <location>
        <begin position="1"/>
        <end position="37"/>
    </location>
</feature>
<name>C5C3V8_BEUC1</name>
<dbReference type="PROSITE" id="PS51257">
    <property type="entry name" value="PROKAR_LIPOPROTEIN"/>
    <property type="match status" value="1"/>
</dbReference>
<organism evidence="2 3">
    <name type="scientific">Beutenbergia cavernae (strain ATCC BAA-8 / DSM 12333 / CCUG 43141 / JCM 11478 / NBRC 16432 / NCIMB 13614 / HKI 0122)</name>
    <dbReference type="NCBI Taxonomy" id="471853"/>
    <lineage>
        <taxon>Bacteria</taxon>
        <taxon>Bacillati</taxon>
        <taxon>Actinomycetota</taxon>
        <taxon>Actinomycetes</taxon>
        <taxon>Micrococcales</taxon>
        <taxon>Beutenbergiaceae</taxon>
        <taxon>Beutenbergia</taxon>
    </lineage>
</organism>
<dbReference type="eggNOG" id="COG1653">
    <property type="taxonomic scope" value="Bacteria"/>
</dbReference>
<dbReference type="InterPro" id="IPR050490">
    <property type="entry name" value="Bact_solute-bd_prot1"/>
</dbReference>
<dbReference type="AlphaFoldDB" id="C5C3V8"/>
<dbReference type="Pfam" id="PF01547">
    <property type="entry name" value="SBP_bac_1"/>
    <property type="match status" value="1"/>
</dbReference>
<sequence length="459" mass="49362">MSRSTARPPTGFRTIRRALSATTAVGLLAGLAACASAGSSEEQEGDGTLAGDVLMWTSFTQGPRAEYMEDMAARFEEENPGVSITIETFAWPEFYTKWTTGLASGQVPDLSSALPTHVVEMIGAEALVPVDDVIDSIGRDRFSEAALAEGQVDGVSYSVPIYTHAQVMWYRKDLLAAAGLEVPQTWDELRQAAEVLTSDDVYGLSVPLGSNDMMATRFLNYYVQSNGETLLNEDGTANLTSQAALDGIEYWVDMYETTSPEGSINYAVLDQATLYYQGKTAFDFNSGFQISGVADTSPDLLDQIAAAPLPRMDADDPIYGGETSNTPMVVWQASDVQEEAKAFLEFLYQDSDYIDFIHSVPGGMLPALSDISEDPAYLDEPTLQQFADTVDVIEEAVPLGTAIGMEEGPRIQAGILTSQGVIEGMFQSIILNDEPVEDAAIAAQEQLDSLFASAGAELG</sequence>
<accession>C5C3V8</accession>
<dbReference type="SUPFAM" id="SSF53850">
    <property type="entry name" value="Periplasmic binding protein-like II"/>
    <property type="match status" value="1"/>
</dbReference>
<keyword evidence="1" id="KW-0732">Signal</keyword>
<dbReference type="Gene3D" id="3.40.190.10">
    <property type="entry name" value="Periplasmic binding protein-like II"/>
    <property type="match status" value="2"/>
</dbReference>
<dbReference type="EMBL" id="CP001618">
    <property type="protein sequence ID" value="ACQ82017.1"/>
    <property type="molecule type" value="Genomic_DNA"/>
</dbReference>
<dbReference type="PANTHER" id="PTHR43649">
    <property type="entry name" value="ARABINOSE-BINDING PROTEIN-RELATED"/>
    <property type="match status" value="1"/>
</dbReference>
<proteinExistence type="predicted"/>
<dbReference type="PANTHER" id="PTHR43649:SF12">
    <property type="entry name" value="DIACETYLCHITOBIOSE BINDING PROTEIN DASA"/>
    <property type="match status" value="1"/>
</dbReference>
<evidence type="ECO:0000313" key="3">
    <source>
        <dbReference type="Proteomes" id="UP000007962"/>
    </source>
</evidence>
<evidence type="ECO:0000256" key="1">
    <source>
        <dbReference type="SAM" id="SignalP"/>
    </source>
</evidence>
<protein>
    <submittedName>
        <fullName evidence="2">Extracellular solute-binding protein family 1</fullName>
    </submittedName>
</protein>
<keyword evidence="3" id="KW-1185">Reference proteome</keyword>
<dbReference type="HOGENOM" id="CLU_031285_10_1_11"/>